<dbReference type="Proteomes" id="UP000252189">
    <property type="component" value="Unassembled WGS sequence"/>
</dbReference>
<dbReference type="PANTHER" id="PTHR44591">
    <property type="entry name" value="STRESS RESPONSE REGULATOR PROTEIN 1"/>
    <property type="match status" value="1"/>
</dbReference>
<evidence type="ECO:0000313" key="6">
    <source>
        <dbReference type="Proteomes" id="UP000252189"/>
    </source>
</evidence>
<dbReference type="GO" id="GO:0000160">
    <property type="term" value="P:phosphorelay signal transduction system"/>
    <property type="evidence" value="ECO:0007669"/>
    <property type="project" value="InterPro"/>
</dbReference>
<gene>
    <name evidence="5" type="ORF">DU504_09080</name>
</gene>
<comment type="caution">
    <text evidence="5">The sequence shown here is derived from an EMBL/GenBank/DDBJ whole genome shotgun (WGS) entry which is preliminary data.</text>
</comment>
<feature type="region of interest" description="Disordered" evidence="3">
    <location>
        <begin position="178"/>
        <end position="197"/>
    </location>
</feature>
<feature type="modified residue" description="4-aspartylphosphate" evidence="2">
    <location>
        <position position="54"/>
    </location>
</feature>
<dbReference type="PROSITE" id="PS50110">
    <property type="entry name" value="RESPONSE_REGULATORY"/>
    <property type="match status" value="1"/>
</dbReference>
<dbReference type="SUPFAM" id="SSF52172">
    <property type="entry name" value="CheY-like"/>
    <property type="match status" value="1"/>
</dbReference>
<dbReference type="InterPro" id="IPR011006">
    <property type="entry name" value="CheY-like_superfamily"/>
</dbReference>
<evidence type="ECO:0000256" key="1">
    <source>
        <dbReference type="ARBA" id="ARBA00022553"/>
    </source>
</evidence>
<evidence type="ECO:0000256" key="3">
    <source>
        <dbReference type="SAM" id="MobiDB-lite"/>
    </source>
</evidence>
<dbReference type="OrthoDB" id="9652at2157"/>
<dbReference type="RefSeq" id="WP_114449001.1">
    <property type="nucleotide sequence ID" value="NZ_QPHM01000001.1"/>
</dbReference>
<dbReference type="EMBL" id="QPHM01000001">
    <property type="protein sequence ID" value="RCU47440.1"/>
    <property type="molecule type" value="Genomic_DNA"/>
</dbReference>
<evidence type="ECO:0000259" key="4">
    <source>
        <dbReference type="PROSITE" id="PS50110"/>
    </source>
</evidence>
<dbReference type="Gene3D" id="3.40.50.2300">
    <property type="match status" value="1"/>
</dbReference>
<keyword evidence="1 2" id="KW-0597">Phosphoprotein</keyword>
<dbReference type="Pfam" id="PF08663">
    <property type="entry name" value="HalX"/>
    <property type="match status" value="1"/>
</dbReference>
<proteinExistence type="predicted"/>
<dbReference type="InterPro" id="IPR001789">
    <property type="entry name" value="Sig_transdc_resp-reg_receiver"/>
</dbReference>
<name>A0A368NBE7_9EURY</name>
<reference evidence="5 6" key="1">
    <citation type="submission" date="2018-07" db="EMBL/GenBank/DDBJ databases">
        <title>Genome sequences of Haloplanus salinus JCM 18368T.</title>
        <authorList>
            <person name="Kim Y.B."/>
            <person name="Roh S.W."/>
        </authorList>
    </citation>
    <scope>NUCLEOTIDE SEQUENCE [LARGE SCALE GENOMIC DNA]</scope>
    <source>
        <strain evidence="5 6">JCM 18368</strain>
    </source>
</reference>
<dbReference type="Pfam" id="PF00072">
    <property type="entry name" value="Response_reg"/>
    <property type="match status" value="1"/>
</dbReference>
<dbReference type="CDD" id="cd00156">
    <property type="entry name" value="REC"/>
    <property type="match status" value="1"/>
</dbReference>
<evidence type="ECO:0000256" key="2">
    <source>
        <dbReference type="PROSITE-ProRule" id="PRU00169"/>
    </source>
</evidence>
<dbReference type="SMART" id="SM00448">
    <property type="entry name" value="REC"/>
    <property type="match status" value="1"/>
</dbReference>
<dbReference type="InterPro" id="IPR013971">
    <property type="entry name" value="HalX_domain"/>
</dbReference>
<dbReference type="AlphaFoldDB" id="A0A368NBE7"/>
<feature type="domain" description="Response regulatory" evidence="4">
    <location>
        <begin position="6"/>
        <end position="116"/>
    </location>
</feature>
<sequence>MTRRPHVLIVDDELALLDLYEIWLGGLDVAISRASCGAEALERCHDGIDVVLLDRQMPRVSGDEVLDELRERGLDVRVAFVSAATPDVRITDIDIDAYLVKPVARDVYLDLVRSLLRRESLPETADRYVSILSKRAALLEAEPRSVLRNEPAYAALEAELSRLASRVDSRRLDDPFLRRASTDGSGDDGLPSFDSTL</sequence>
<evidence type="ECO:0000313" key="5">
    <source>
        <dbReference type="EMBL" id="RCU47440.1"/>
    </source>
</evidence>
<organism evidence="5 6">
    <name type="scientific">Haloplanus salinus</name>
    <dbReference type="NCBI Taxonomy" id="1126245"/>
    <lineage>
        <taxon>Archaea</taxon>
        <taxon>Methanobacteriati</taxon>
        <taxon>Methanobacteriota</taxon>
        <taxon>Stenosarchaea group</taxon>
        <taxon>Halobacteria</taxon>
        <taxon>Halobacteriales</taxon>
        <taxon>Haloferacaceae</taxon>
        <taxon>Haloplanus</taxon>
    </lineage>
</organism>
<dbReference type="InterPro" id="IPR050595">
    <property type="entry name" value="Bact_response_regulator"/>
</dbReference>
<accession>A0A368NBE7</accession>
<dbReference type="PANTHER" id="PTHR44591:SF23">
    <property type="entry name" value="CHEY SUBFAMILY"/>
    <property type="match status" value="1"/>
</dbReference>
<protein>
    <submittedName>
        <fullName evidence="5">Response regulator</fullName>
    </submittedName>
</protein>
<keyword evidence="6" id="KW-1185">Reference proteome</keyword>